<dbReference type="PANTHER" id="PTHR33284">
    <property type="entry name" value="RIBOSOMAL PROTEIN L25/GLN-TRNA SYNTHETASE, ANTI-CODON-BINDING DOMAIN-CONTAINING PROTEIN"/>
    <property type="match status" value="1"/>
</dbReference>
<dbReference type="KEGG" id="tem:JW646_00190"/>
<dbReference type="Gene3D" id="2.170.120.20">
    <property type="entry name" value="Ribosomal protein L25, beta domain"/>
    <property type="match status" value="1"/>
</dbReference>
<keyword evidence="8" id="KW-1185">Reference proteome</keyword>
<evidence type="ECO:0000256" key="4">
    <source>
        <dbReference type="ARBA" id="ARBA00023274"/>
    </source>
</evidence>
<dbReference type="AlphaFoldDB" id="A0AAX2ZGG0"/>
<dbReference type="CDD" id="cd00495">
    <property type="entry name" value="Ribosomal_L25_TL5_CTC"/>
    <property type="match status" value="1"/>
</dbReference>
<evidence type="ECO:0000259" key="5">
    <source>
        <dbReference type="Pfam" id="PF01386"/>
    </source>
</evidence>
<dbReference type="PANTHER" id="PTHR33284:SF1">
    <property type="entry name" value="RIBOSOMAL PROTEIN L25_GLN-TRNA SYNTHETASE, ANTI-CODON-BINDING DOMAIN-CONTAINING PROTEIN"/>
    <property type="match status" value="1"/>
</dbReference>
<dbReference type="GO" id="GO:0003735">
    <property type="term" value="F:structural constituent of ribosome"/>
    <property type="evidence" value="ECO:0007669"/>
    <property type="project" value="InterPro"/>
</dbReference>
<evidence type="ECO:0000256" key="3">
    <source>
        <dbReference type="ARBA" id="ARBA00022980"/>
    </source>
</evidence>
<evidence type="ECO:0000313" key="8">
    <source>
        <dbReference type="Proteomes" id="UP001198983"/>
    </source>
</evidence>
<organism evidence="7 8">
    <name type="scientific">Terrisporobacter hibernicus</name>
    <dbReference type="NCBI Taxonomy" id="2813371"/>
    <lineage>
        <taxon>Bacteria</taxon>
        <taxon>Bacillati</taxon>
        <taxon>Bacillota</taxon>
        <taxon>Clostridia</taxon>
        <taxon>Peptostreptococcales</taxon>
        <taxon>Peptostreptococcaceae</taxon>
        <taxon>Terrisporobacter</taxon>
    </lineage>
</organism>
<dbReference type="EMBL" id="CP081135">
    <property type="protein sequence ID" value="UEL47906.1"/>
    <property type="molecule type" value="Genomic_DNA"/>
</dbReference>
<feature type="domain" description="Large ribosomal subunit protein bL25 beta" evidence="6">
    <location>
        <begin position="111"/>
        <end position="177"/>
    </location>
</feature>
<dbReference type="InterPro" id="IPR020057">
    <property type="entry name" value="Ribosomal_bL25_b-dom"/>
</dbReference>
<dbReference type="Proteomes" id="UP001198983">
    <property type="component" value="Chromosome"/>
</dbReference>
<dbReference type="Pfam" id="PF14693">
    <property type="entry name" value="Ribosomal_TL5_C"/>
    <property type="match status" value="1"/>
</dbReference>
<evidence type="ECO:0000256" key="1">
    <source>
        <dbReference type="ARBA" id="ARBA00022730"/>
    </source>
</evidence>
<dbReference type="InterPro" id="IPR020930">
    <property type="entry name" value="Ribosomal_uL5_bac-type"/>
</dbReference>
<dbReference type="GO" id="GO:0006412">
    <property type="term" value="P:translation"/>
    <property type="evidence" value="ECO:0007669"/>
    <property type="project" value="InterPro"/>
</dbReference>
<dbReference type="InterPro" id="IPR011035">
    <property type="entry name" value="Ribosomal_bL25/Gln-tRNA_synth"/>
</dbReference>
<evidence type="ECO:0000256" key="2">
    <source>
        <dbReference type="ARBA" id="ARBA00022884"/>
    </source>
</evidence>
<dbReference type="InterPro" id="IPR020056">
    <property type="entry name" value="Rbsml_bL25/Gln-tRNA_synth_N"/>
</dbReference>
<dbReference type="GO" id="GO:0008097">
    <property type="term" value="F:5S rRNA binding"/>
    <property type="evidence" value="ECO:0007669"/>
    <property type="project" value="TreeGrafter"/>
</dbReference>
<evidence type="ECO:0000259" key="6">
    <source>
        <dbReference type="Pfam" id="PF14693"/>
    </source>
</evidence>
<dbReference type="InterPro" id="IPR037121">
    <property type="entry name" value="Ribosomal_bL25_C"/>
</dbReference>
<gene>
    <name evidence="7" type="ORF">JW646_00190</name>
</gene>
<keyword evidence="2" id="KW-0694">RNA-binding</keyword>
<dbReference type="Gene3D" id="2.40.240.10">
    <property type="entry name" value="Ribosomal Protein L25, Chain P"/>
    <property type="match status" value="1"/>
</dbReference>
<sequence length="188" mass="20795">METINVQKRDFNLKAKKMRRLGLVPGDVFGSSLPESISIQMEEVVARKLIRLKREGSKVMMNIDGKTLPVQIKEKSLNAVNNEILHISFQALTADEKVNSVIHIIAINDDKIAGILERIHLEIPYASLPKDMIDTITIDVDGMKAGTVLTVGEIPELNSDKIELQIDPDSIVLRVSERISNATTAVEG</sequence>
<keyword evidence="1" id="KW-0699">rRNA-binding</keyword>
<protein>
    <submittedName>
        <fullName evidence="7">50S ribosomal protein L25/general stress protein Ctc</fullName>
    </submittedName>
</protein>
<keyword evidence="4" id="KW-0687">Ribonucleoprotein</keyword>
<name>A0AAX2ZGG0_9FIRM</name>
<dbReference type="SUPFAM" id="SSF50715">
    <property type="entry name" value="Ribosomal protein L25-like"/>
    <property type="match status" value="1"/>
</dbReference>
<feature type="domain" description="Large ribosomal subunit protein bL25 L25" evidence="5">
    <location>
        <begin position="4"/>
        <end position="89"/>
    </location>
</feature>
<dbReference type="InterPro" id="IPR029751">
    <property type="entry name" value="Ribosomal_L25_dom"/>
</dbReference>
<reference evidence="7 8" key="1">
    <citation type="journal article" date="2023" name="Int. J. Syst. Evol. Microbiol.">
        <title>Terrisporobacter hibernicus sp. nov., isolated from bovine faeces in Northern Ireland.</title>
        <authorList>
            <person name="Mitchell M."/>
            <person name="Nguyen S.V."/>
            <person name="Connor M."/>
            <person name="Fairley D.J."/>
            <person name="Donoghue O."/>
            <person name="Marshall H."/>
            <person name="Koolman L."/>
            <person name="McMullan G."/>
            <person name="Schaffer K.E."/>
            <person name="McGrath J.W."/>
            <person name="Fanning S."/>
        </authorList>
    </citation>
    <scope>NUCLEOTIDE SEQUENCE [LARGE SCALE GENOMIC DNA]</scope>
    <source>
        <strain evidence="7 8">MCA3</strain>
    </source>
</reference>
<keyword evidence="3 7" id="KW-0689">Ribosomal protein</keyword>
<accession>A0AAX2ZGG0</accession>
<dbReference type="RefSeq" id="WP_074917236.1">
    <property type="nucleotide sequence ID" value="NZ_CP081135.1"/>
</dbReference>
<dbReference type="Pfam" id="PF01386">
    <property type="entry name" value="Ribosomal_L25p"/>
    <property type="match status" value="1"/>
</dbReference>
<evidence type="ECO:0000313" key="7">
    <source>
        <dbReference type="EMBL" id="UEL47906.1"/>
    </source>
</evidence>
<proteinExistence type="predicted"/>
<dbReference type="GO" id="GO:0022625">
    <property type="term" value="C:cytosolic large ribosomal subunit"/>
    <property type="evidence" value="ECO:0007669"/>
    <property type="project" value="TreeGrafter"/>
</dbReference>